<sequence length="34" mass="3937">MFIVFQRSKYIINNVRLMPGTYYLTAIIIECAPG</sequence>
<organism evidence="1 2">
    <name type="scientific">Salmonella typhimurium (strain 14028s / SGSC 2262)</name>
    <dbReference type="NCBI Taxonomy" id="588858"/>
    <lineage>
        <taxon>Bacteria</taxon>
        <taxon>Pseudomonadati</taxon>
        <taxon>Pseudomonadota</taxon>
        <taxon>Gammaproteobacteria</taxon>
        <taxon>Enterobacterales</taxon>
        <taxon>Enterobacteriaceae</taxon>
        <taxon>Salmonella</taxon>
    </lineage>
</organism>
<name>A0A0F6B1Q6_SALT1</name>
<dbReference type="KEGG" id="seo:STM14_1972"/>
<evidence type="ECO:0000313" key="1">
    <source>
        <dbReference type="EMBL" id="ACY88443.1"/>
    </source>
</evidence>
<gene>
    <name evidence="1" type="ordered locus">STM14_1972</name>
</gene>
<reference evidence="1 2" key="1">
    <citation type="journal article" date="2010" name="J. Bacteriol.">
        <title>Short-term signatures of evolutionary change in the Salmonella enterica serovar typhimurium 14028 genome.</title>
        <authorList>
            <person name="Jarvik T."/>
            <person name="Smillie C."/>
            <person name="Groisman E.A."/>
            <person name="Ochman H."/>
        </authorList>
    </citation>
    <scope>NUCLEOTIDE SEQUENCE [LARGE SCALE GENOMIC DNA]</scope>
    <source>
        <strain evidence="2">14028s / SGSC 2262</strain>
    </source>
</reference>
<protein>
    <submittedName>
        <fullName evidence="1">Uncharacterized protein</fullName>
    </submittedName>
</protein>
<proteinExistence type="predicted"/>
<evidence type="ECO:0000313" key="2">
    <source>
        <dbReference type="Proteomes" id="UP000002695"/>
    </source>
</evidence>
<dbReference type="EMBL" id="CP001363">
    <property type="protein sequence ID" value="ACY88443.1"/>
    <property type="molecule type" value="Genomic_DNA"/>
</dbReference>
<dbReference type="Proteomes" id="UP000002695">
    <property type="component" value="Chromosome"/>
</dbReference>
<keyword evidence="2" id="KW-1185">Reference proteome</keyword>
<dbReference type="HOGENOM" id="CLU_3375841_0_0_6"/>
<accession>A0A0F6B1Q6</accession>
<dbReference type="AlphaFoldDB" id="A0A0F6B1Q6"/>